<evidence type="ECO:0000313" key="4">
    <source>
        <dbReference type="RefSeq" id="XP_013083880.1"/>
    </source>
</evidence>
<accession>A0A2C9KPX5</accession>
<dbReference type="AlphaFoldDB" id="A0A2C9KPX5"/>
<dbReference type="Proteomes" id="UP000076420">
    <property type="component" value="Unassembled WGS sequence"/>
</dbReference>
<dbReference type="InterPro" id="IPR013761">
    <property type="entry name" value="SAM/pointed_sf"/>
</dbReference>
<evidence type="ECO:0000313" key="3">
    <source>
        <dbReference type="Proteomes" id="UP001165740"/>
    </source>
</evidence>
<dbReference type="EnsemblMetazoa" id="BGLB022231-RA">
    <property type="protein sequence ID" value="BGLB022231-PA"/>
    <property type="gene ID" value="BGLB022231"/>
</dbReference>
<gene>
    <name evidence="1" type="primary">106068925</name>
    <name evidence="4" type="synonym">LOC106068925</name>
</gene>
<reference evidence="4" key="2">
    <citation type="submission" date="2025-04" db="UniProtKB">
        <authorList>
            <consortium name="RefSeq"/>
        </authorList>
    </citation>
    <scope>IDENTIFICATION</scope>
</reference>
<sequence length="208" mass="23821">MPRRPTETSVPEHLIVTHSGNDKSAPVVKKPMVNWNCAYPPVLFREVPCSYAKKDNPYYVSEGSFWDNWQVVTWAQHSHLPESARVLRQCRFNGQQLLKSDAVKLQNFGVVNGTEAIRAQEQIRQLTHSLDTAQTENNRRAVYNYTSILSGESLCPCYSVLSTLSTDTWVDNTFRISQLPLTDFNEITSDHPTPVPKQVYDFRLFPIF</sequence>
<keyword evidence="3" id="KW-1185">Reference proteome</keyword>
<name>A0A2C9KPX5_BIOGL</name>
<dbReference type="GeneID" id="106068925"/>
<dbReference type="VEuPathDB" id="VectorBase:BGLB022231"/>
<evidence type="ECO:0000313" key="2">
    <source>
        <dbReference type="Proteomes" id="UP000076420"/>
    </source>
</evidence>
<organism evidence="1 2">
    <name type="scientific">Biomphalaria glabrata</name>
    <name type="common">Bloodfluke planorb</name>
    <name type="synonym">Freshwater snail</name>
    <dbReference type="NCBI Taxonomy" id="6526"/>
    <lineage>
        <taxon>Eukaryota</taxon>
        <taxon>Metazoa</taxon>
        <taxon>Spiralia</taxon>
        <taxon>Lophotrochozoa</taxon>
        <taxon>Mollusca</taxon>
        <taxon>Gastropoda</taxon>
        <taxon>Heterobranchia</taxon>
        <taxon>Euthyneura</taxon>
        <taxon>Panpulmonata</taxon>
        <taxon>Hygrophila</taxon>
        <taxon>Lymnaeoidea</taxon>
        <taxon>Planorbidae</taxon>
        <taxon>Biomphalaria</taxon>
    </lineage>
</organism>
<reference evidence="1" key="1">
    <citation type="submission" date="2020-05" db="UniProtKB">
        <authorList>
            <consortium name="EnsemblMetazoa"/>
        </authorList>
    </citation>
    <scope>IDENTIFICATION</scope>
    <source>
        <strain evidence="1">BB02</strain>
    </source>
</reference>
<dbReference type="SUPFAM" id="SSF47769">
    <property type="entry name" value="SAM/Pointed domain"/>
    <property type="match status" value="1"/>
</dbReference>
<proteinExistence type="predicted"/>
<evidence type="ECO:0000313" key="1">
    <source>
        <dbReference type="EnsemblMetazoa" id="BGLB022231-PA"/>
    </source>
</evidence>
<protein>
    <submittedName>
        <fullName evidence="4">Uncharacterized protein LOC106068925</fullName>
    </submittedName>
</protein>
<dbReference type="Gene3D" id="1.10.150.50">
    <property type="entry name" value="Transcription Factor, Ets-1"/>
    <property type="match status" value="1"/>
</dbReference>
<dbReference type="KEGG" id="bgt:106068925"/>
<dbReference type="RefSeq" id="XP_013083880.1">
    <property type="nucleotide sequence ID" value="XM_013228426.2"/>
</dbReference>
<dbReference type="OrthoDB" id="6042818at2759"/>
<dbReference type="Proteomes" id="UP001165740">
    <property type="component" value="Chromosome 5"/>
</dbReference>
<dbReference type="VEuPathDB" id="VectorBase:BGLAX_032101"/>